<comment type="caution">
    <text evidence="5">The sequence shown here is derived from an EMBL/GenBank/DDBJ whole genome shotgun (WGS) entry which is preliminary data.</text>
</comment>
<dbReference type="PATRIC" id="fig|907348.3.peg.1690"/>
<accession>H7ELA8</accession>
<dbReference type="eggNOG" id="COG4677">
    <property type="taxonomic scope" value="Bacteria"/>
</dbReference>
<dbReference type="GO" id="GO:0030599">
    <property type="term" value="F:pectinesterase activity"/>
    <property type="evidence" value="ECO:0007669"/>
    <property type="project" value="InterPro"/>
</dbReference>
<dbReference type="InterPro" id="IPR000070">
    <property type="entry name" value="Pectinesterase_cat"/>
</dbReference>
<dbReference type="EMBL" id="AGRW01000048">
    <property type="protein sequence ID" value="EIC01640.1"/>
    <property type="molecule type" value="Genomic_DNA"/>
</dbReference>
<feature type="domain" description="Pectinesterase catalytic" evidence="4">
    <location>
        <begin position="65"/>
        <end position="229"/>
    </location>
</feature>
<evidence type="ECO:0000259" key="4">
    <source>
        <dbReference type="Pfam" id="PF01095"/>
    </source>
</evidence>
<dbReference type="InterPro" id="IPR012334">
    <property type="entry name" value="Pectin_lyas_fold"/>
</dbReference>
<sequence length="328" mass="36779">MRNIRITPEDNLSSAIAFLESEKIAPEEEIVITLADGTHKGALMDRIFYNLPNPLTIASESGDAKKCALSGENCEAFHKDTENRAVITFGMECTRVTLRNFTIENTHVKTNDDASLGNQAEAICFHCDKGFLFCEGMEFKSRQDTIHVRGFSHFKNCFVCGDVDFIWGYCDTALFDGCTLHTIRDNRGDGRPAYVLQSRAKNSRPGFVFINCDFTAEDRGEGAKIFIGRSQGTGKKDSVDRWDSIALIKCRISEKYDSALWTDEGGTRAVYPEKGSALTGWREFGTVVVQSDGTEIPYDAKKQERHGYAMTENDLSILQREIEKTKIR</sequence>
<dbReference type="GO" id="GO:0042545">
    <property type="term" value="P:cell wall modification"/>
    <property type="evidence" value="ECO:0007669"/>
    <property type="project" value="InterPro"/>
</dbReference>
<dbReference type="Proteomes" id="UP000003571">
    <property type="component" value="Unassembled WGS sequence"/>
</dbReference>
<dbReference type="STRING" id="907348.TresaDRAFT_2029"/>
<organism evidence="5 6">
    <name type="scientific">Treponema saccharophilum DSM 2985</name>
    <dbReference type="NCBI Taxonomy" id="907348"/>
    <lineage>
        <taxon>Bacteria</taxon>
        <taxon>Pseudomonadati</taxon>
        <taxon>Spirochaetota</taxon>
        <taxon>Spirochaetia</taxon>
        <taxon>Spirochaetales</taxon>
        <taxon>Treponemataceae</taxon>
        <taxon>Treponema</taxon>
    </lineage>
</organism>
<dbReference type="Pfam" id="PF01095">
    <property type="entry name" value="Pectinesterase"/>
    <property type="match status" value="1"/>
</dbReference>
<keyword evidence="3" id="KW-0063">Aspartyl esterase</keyword>
<dbReference type="GO" id="GO:0045490">
    <property type="term" value="P:pectin catabolic process"/>
    <property type="evidence" value="ECO:0007669"/>
    <property type="project" value="TreeGrafter"/>
</dbReference>
<dbReference type="OrthoDB" id="9804686at2"/>
<evidence type="ECO:0000313" key="6">
    <source>
        <dbReference type="Proteomes" id="UP000003571"/>
    </source>
</evidence>
<evidence type="ECO:0000256" key="1">
    <source>
        <dbReference type="ARBA" id="ARBA00008891"/>
    </source>
</evidence>
<keyword evidence="2" id="KW-0378">Hydrolase</keyword>
<evidence type="ECO:0000256" key="2">
    <source>
        <dbReference type="ARBA" id="ARBA00022801"/>
    </source>
</evidence>
<dbReference type="RefSeq" id="WP_002704658.1">
    <property type="nucleotide sequence ID" value="NZ_AGRW01000048.1"/>
</dbReference>
<name>H7ELA8_9SPIR</name>
<dbReference type="PANTHER" id="PTHR31321">
    <property type="entry name" value="ACYL-COA THIOESTER HYDROLASE YBHC-RELATED"/>
    <property type="match status" value="1"/>
</dbReference>
<reference evidence="5 6" key="1">
    <citation type="submission" date="2011-09" db="EMBL/GenBank/DDBJ databases">
        <title>The draft genome of Treponema saccharophilum DSM 2985.</title>
        <authorList>
            <consortium name="US DOE Joint Genome Institute (JGI-PGF)"/>
            <person name="Lucas S."/>
            <person name="Copeland A."/>
            <person name="Lapidus A."/>
            <person name="Glavina del Rio T."/>
            <person name="Dalin E."/>
            <person name="Tice H."/>
            <person name="Bruce D."/>
            <person name="Goodwin L."/>
            <person name="Pitluck S."/>
            <person name="Peters L."/>
            <person name="Kyrpides N."/>
            <person name="Mavromatis K."/>
            <person name="Ivanova N."/>
            <person name="Markowitz V."/>
            <person name="Cheng J.-F."/>
            <person name="Hugenholtz P."/>
            <person name="Woyke T."/>
            <person name="Wu D."/>
            <person name="Gronow S."/>
            <person name="Wellnitz S."/>
            <person name="Brambilla E."/>
            <person name="Klenk H.-P."/>
            <person name="Eisen J.A."/>
        </authorList>
    </citation>
    <scope>NUCLEOTIDE SEQUENCE [LARGE SCALE GENOMIC DNA]</scope>
    <source>
        <strain evidence="5 6">DSM 2985</strain>
    </source>
</reference>
<proteinExistence type="inferred from homology"/>
<gene>
    <name evidence="5" type="ORF">TresaDRAFT_2029</name>
</gene>
<comment type="similarity">
    <text evidence="1">Belongs to the pectinesterase family.</text>
</comment>
<keyword evidence="6" id="KW-1185">Reference proteome</keyword>
<dbReference type="PANTHER" id="PTHR31321:SF57">
    <property type="entry name" value="PECTINESTERASE 53-RELATED"/>
    <property type="match status" value="1"/>
</dbReference>
<dbReference type="Gene3D" id="2.160.20.10">
    <property type="entry name" value="Single-stranded right-handed beta-helix, Pectin lyase-like"/>
    <property type="match status" value="1"/>
</dbReference>
<dbReference type="AlphaFoldDB" id="H7ELA8"/>
<dbReference type="InterPro" id="IPR011050">
    <property type="entry name" value="Pectin_lyase_fold/virulence"/>
</dbReference>
<evidence type="ECO:0000313" key="5">
    <source>
        <dbReference type="EMBL" id="EIC01640.1"/>
    </source>
</evidence>
<dbReference type="SUPFAM" id="SSF51126">
    <property type="entry name" value="Pectin lyase-like"/>
    <property type="match status" value="1"/>
</dbReference>
<evidence type="ECO:0000256" key="3">
    <source>
        <dbReference type="ARBA" id="ARBA00023085"/>
    </source>
</evidence>
<protein>
    <recommendedName>
        <fullName evidence="4">Pectinesterase catalytic domain-containing protein</fullName>
    </recommendedName>
</protein>